<keyword evidence="3" id="KW-1185">Reference proteome</keyword>
<proteinExistence type="predicted"/>
<keyword evidence="1" id="KW-0472">Membrane</keyword>
<reference evidence="3" key="1">
    <citation type="submission" date="2014-03" db="EMBL/GenBank/DDBJ databases">
        <authorList>
            <person name="Aksoy S."/>
            <person name="Warren W."/>
            <person name="Wilson R.K."/>
        </authorList>
    </citation>
    <scope>NUCLEOTIDE SEQUENCE [LARGE SCALE GENOMIC DNA]</scope>
    <source>
        <strain evidence="3">IAEA</strain>
    </source>
</reference>
<name>A0A1A9ZGS5_GLOPL</name>
<evidence type="ECO:0000256" key="1">
    <source>
        <dbReference type="SAM" id="Phobius"/>
    </source>
</evidence>
<organism evidence="2 3">
    <name type="scientific">Glossina pallidipes</name>
    <name type="common">Tsetse fly</name>
    <dbReference type="NCBI Taxonomy" id="7398"/>
    <lineage>
        <taxon>Eukaryota</taxon>
        <taxon>Metazoa</taxon>
        <taxon>Ecdysozoa</taxon>
        <taxon>Arthropoda</taxon>
        <taxon>Hexapoda</taxon>
        <taxon>Insecta</taxon>
        <taxon>Pterygota</taxon>
        <taxon>Neoptera</taxon>
        <taxon>Endopterygota</taxon>
        <taxon>Diptera</taxon>
        <taxon>Brachycera</taxon>
        <taxon>Muscomorpha</taxon>
        <taxon>Hippoboscoidea</taxon>
        <taxon>Glossinidae</taxon>
        <taxon>Glossina</taxon>
    </lineage>
</organism>
<reference evidence="2" key="2">
    <citation type="submission" date="2020-05" db="UniProtKB">
        <authorList>
            <consortium name="EnsemblMetazoa"/>
        </authorList>
    </citation>
    <scope>IDENTIFICATION</scope>
    <source>
        <strain evidence="2">IAEA</strain>
    </source>
</reference>
<dbReference type="EnsemblMetazoa" id="GPAI014183-RA">
    <property type="protein sequence ID" value="GPAI014183-PA"/>
    <property type="gene ID" value="GPAI014183"/>
</dbReference>
<protein>
    <submittedName>
        <fullName evidence="2">Uncharacterized protein</fullName>
    </submittedName>
</protein>
<accession>A0A1A9ZGS5</accession>
<dbReference type="AlphaFoldDB" id="A0A1A9ZGS5"/>
<sequence>MLIKYKSLTSRHSMRATRVCAGHNTGFTNILIGVNVFVTAATAILPLQLLSLRKHNVHANTNAQRNNGTYLVKGRTISRNEKYVNTCECAGERLNACYWSVNLRVDAG</sequence>
<keyword evidence="1" id="KW-1133">Transmembrane helix</keyword>
<feature type="transmembrane region" description="Helical" evidence="1">
    <location>
        <begin position="30"/>
        <end position="50"/>
    </location>
</feature>
<evidence type="ECO:0000313" key="2">
    <source>
        <dbReference type="EnsemblMetazoa" id="GPAI014183-PA"/>
    </source>
</evidence>
<evidence type="ECO:0000313" key="3">
    <source>
        <dbReference type="Proteomes" id="UP000092445"/>
    </source>
</evidence>
<keyword evidence="1" id="KW-0812">Transmembrane</keyword>
<dbReference type="VEuPathDB" id="VectorBase:GPAI014183"/>
<dbReference type="Proteomes" id="UP000092445">
    <property type="component" value="Unassembled WGS sequence"/>
</dbReference>